<keyword evidence="4" id="KW-1185">Reference proteome</keyword>
<dbReference type="AlphaFoldDB" id="A0A8H7RR80"/>
<gene>
    <name evidence="3" type="ORF">INT45_003526</name>
</gene>
<comment type="caution">
    <text evidence="3">The sequence shown here is derived from an EMBL/GenBank/DDBJ whole genome shotgun (WGS) entry which is preliminary data.</text>
</comment>
<dbReference type="SUPFAM" id="SSF46689">
    <property type="entry name" value="Homeodomain-like"/>
    <property type="match status" value="1"/>
</dbReference>
<accession>A0A8H7RR80</accession>
<evidence type="ECO:0000313" key="4">
    <source>
        <dbReference type="Proteomes" id="UP000646827"/>
    </source>
</evidence>
<dbReference type="Proteomes" id="UP000646827">
    <property type="component" value="Unassembled WGS sequence"/>
</dbReference>
<dbReference type="InterPro" id="IPR038717">
    <property type="entry name" value="Tc1-like_DDE_dom"/>
</dbReference>
<sequence length="511" mass="58259">MSTLNDVPDQFLTTFEVNSGTNVPVNEYNWDVLHEYLYCFNVNDDEIMAEAIEESTPGLVEIVDMEWIAYTGPQNSTTDMPPIEPPIRRLLDLNYYKIHQSIPKAMEIDENASVEKRVNIVQKEKKKSSNAKIRGPYNAYTPYKIQCLIDLVFLCGYSARKAGLELGFAVRTAQHYCRQYRLDEDKVLPGKKPQSGGAPKKLFPEHTKFLIDYFDERVTATLWQARDELCEKFSISVSLTAIHNHLVNHCTVTFKKLEKLPTVRITPRVINLRKQVVEEWERDLNMDYMKNCVFIDEAGFNMHLRRNFGRSKIGTPAKAVIPTNRGISITIFGAIYHGGILDLTLRRPQPVPRPKKRKRNNGSSEEVTDVNARVGSGTEHYIEFIAGLMDTLDADNMKGCYLVMDNAPIHTNSGIRKMIEERGYKCVYLPPYSPFLNPIEEFWSKVKAGVRRDGLTKDDNLSSRITESSLTVTPEVVKGGFATLSSFLTDLFLNKFNLRYQVSLRTSSISK</sequence>
<feature type="region of interest" description="Disordered" evidence="1">
    <location>
        <begin position="347"/>
        <end position="370"/>
    </location>
</feature>
<reference evidence="3 4" key="1">
    <citation type="submission" date="2020-12" db="EMBL/GenBank/DDBJ databases">
        <title>Metabolic potential, ecology and presence of endohyphal bacteria is reflected in genomic diversity of Mucoromycotina.</title>
        <authorList>
            <person name="Muszewska A."/>
            <person name="Okrasinska A."/>
            <person name="Steczkiewicz K."/>
            <person name="Drgas O."/>
            <person name="Orlowska M."/>
            <person name="Perlinska-Lenart U."/>
            <person name="Aleksandrzak-Piekarczyk T."/>
            <person name="Szatraj K."/>
            <person name="Zielenkiewicz U."/>
            <person name="Pilsyk S."/>
            <person name="Malc E."/>
            <person name="Mieczkowski P."/>
            <person name="Kruszewska J.S."/>
            <person name="Biernat P."/>
            <person name="Pawlowska J."/>
        </authorList>
    </citation>
    <scope>NUCLEOTIDE SEQUENCE [LARGE SCALE GENOMIC DNA]</scope>
    <source>
        <strain evidence="3 4">CBS 142.35</strain>
    </source>
</reference>
<organism evidence="3 4">
    <name type="scientific">Circinella minor</name>
    <dbReference type="NCBI Taxonomy" id="1195481"/>
    <lineage>
        <taxon>Eukaryota</taxon>
        <taxon>Fungi</taxon>
        <taxon>Fungi incertae sedis</taxon>
        <taxon>Mucoromycota</taxon>
        <taxon>Mucoromycotina</taxon>
        <taxon>Mucoromycetes</taxon>
        <taxon>Mucorales</taxon>
        <taxon>Lichtheimiaceae</taxon>
        <taxon>Circinella</taxon>
    </lineage>
</organism>
<dbReference type="PANTHER" id="PTHR46564:SF1">
    <property type="entry name" value="TRANSPOSASE"/>
    <property type="match status" value="1"/>
</dbReference>
<proteinExistence type="predicted"/>
<protein>
    <recommendedName>
        <fullName evidence="2">Tc1-like transposase DDE domain-containing protein</fullName>
    </recommendedName>
</protein>
<dbReference type="OrthoDB" id="2216069at2759"/>
<dbReference type="GO" id="GO:0003676">
    <property type="term" value="F:nucleic acid binding"/>
    <property type="evidence" value="ECO:0007669"/>
    <property type="project" value="InterPro"/>
</dbReference>
<name>A0A8H7RR80_9FUNG</name>
<dbReference type="InterPro" id="IPR047655">
    <property type="entry name" value="Transpos_IS630-like"/>
</dbReference>
<feature type="domain" description="Tc1-like transposase DDE" evidence="2">
    <location>
        <begin position="379"/>
        <end position="453"/>
    </location>
</feature>
<dbReference type="PANTHER" id="PTHR46564">
    <property type="entry name" value="TRANSPOSASE"/>
    <property type="match status" value="1"/>
</dbReference>
<dbReference type="InterPro" id="IPR036397">
    <property type="entry name" value="RNaseH_sf"/>
</dbReference>
<dbReference type="InterPro" id="IPR009057">
    <property type="entry name" value="Homeodomain-like_sf"/>
</dbReference>
<dbReference type="EMBL" id="JAEPRB010000540">
    <property type="protein sequence ID" value="KAG2215205.1"/>
    <property type="molecule type" value="Genomic_DNA"/>
</dbReference>
<evidence type="ECO:0000256" key="1">
    <source>
        <dbReference type="SAM" id="MobiDB-lite"/>
    </source>
</evidence>
<dbReference type="NCBIfam" id="NF033545">
    <property type="entry name" value="transpos_IS630"/>
    <property type="match status" value="1"/>
</dbReference>
<dbReference type="Gene3D" id="3.30.420.10">
    <property type="entry name" value="Ribonuclease H-like superfamily/Ribonuclease H"/>
    <property type="match status" value="1"/>
</dbReference>
<evidence type="ECO:0000259" key="2">
    <source>
        <dbReference type="Pfam" id="PF13358"/>
    </source>
</evidence>
<evidence type="ECO:0000313" key="3">
    <source>
        <dbReference type="EMBL" id="KAG2215205.1"/>
    </source>
</evidence>
<dbReference type="Pfam" id="PF13358">
    <property type="entry name" value="DDE_3"/>
    <property type="match status" value="1"/>
</dbReference>